<reference evidence="1 2" key="2">
    <citation type="journal article" date="2021" name="Curr. Genet.">
        <title>Genetic response to nitrogen starvation in the aggressive Eucalyptus foliar pathogen Teratosphaeria destructans.</title>
        <authorList>
            <person name="Havenga M."/>
            <person name="Wingfield B.D."/>
            <person name="Wingfield M.J."/>
            <person name="Dreyer L.L."/>
            <person name="Roets F."/>
            <person name="Aylward J."/>
        </authorList>
    </citation>
    <scope>NUCLEOTIDE SEQUENCE [LARGE SCALE GENOMIC DNA]</scope>
    <source>
        <strain evidence="1">CMW44962</strain>
    </source>
</reference>
<reference evidence="1 2" key="1">
    <citation type="journal article" date="2018" name="IMA Fungus">
        <title>IMA Genome-F 10: Nine draft genome sequences of Claviceps purpurea s.lat., including C. arundinis, C. humidiphila, and C. cf. spartinae, pseudomolecules for the pitch canker pathogen Fusarium circinatum, draft genome of Davidsoniella eucalypti, Grosmannia galeiformis, Quambalaria eucalypti, and Teratosphaeria destructans.</title>
        <authorList>
            <person name="Wingfield B.D."/>
            <person name="Liu M."/>
            <person name="Nguyen H.D."/>
            <person name="Lane F.A."/>
            <person name="Morgan S.W."/>
            <person name="De Vos L."/>
            <person name="Wilken P.M."/>
            <person name="Duong T.A."/>
            <person name="Aylward J."/>
            <person name="Coetzee M.P."/>
            <person name="Dadej K."/>
            <person name="De Beer Z.W."/>
            <person name="Findlay W."/>
            <person name="Havenga M."/>
            <person name="Kolarik M."/>
            <person name="Menzies J.G."/>
            <person name="Naidoo K."/>
            <person name="Pochopski O."/>
            <person name="Shoukouhi P."/>
            <person name="Santana Q.C."/>
            <person name="Seifert K.A."/>
            <person name="Soal N."/>
            <person name="Steenkamp E.T."/>
            <person name="Tatham C.T."/>
            <person name="van der Nest M.A."/>
            <person name="Wingfield M.J."/>
        </authorList>
    </citation>
    <scope>NUCLEOTIDE SEQUENCE [LARGE SCALE GENOMIC DNA]</scope>
    <source>
        <strain evidence="1">CMW44962</strain>
    </source>
</reference>
<comment type="caution">
    <text evidence="1">The sequence shown here is derived from an EMBL/GenBank/DDBJ whole genome shotgun (WGS) entry which is preliminary data.</text>
</comment>
<organism evidence="1 2">
    <name type="scientific">Teratosphaeria destructans</name>
    <dbReference type="NCBI Taxonomy" id="418781"/>
    <lineage>
        <taxon>Eukaryota</taxon>
        <taxon>Fungi</taxon>
        <taxon>Dikarya</taxon>
        <taxon>Ascomycota</taxon>
        <taxon>Pezizomycotina</taxon>
        <taxon>Dothideomycetes</taxon>
        <taxon>Dothideomycetidae</taxon>
        <taxon>Mycosphaerellales</taxon>
        <taxon>Teratosphaeriaceae</taxon>
        <taxon>Teratosphaeria</taxon>
    </lineage>
</organism>
<dbReference type="Proteomes" id="UP001138500">
    <property type="component" value="Unassembled WGS sequence"/>
</dbReference>
<name>A0A9W7SU94_9PEZI</name>
<gene>
    <name evidence="1" type="ORF">Tdes44962_MAKER09018</name>
</gene>
<sequence>MASLASGQKIDQKRELMLLVTMLGYRSVTTLPETHDLTAFELSSASAIHRLSADGHAVLSLGVRVSSFCSNCLDWNLGVAL</sequence>
<evidence type="ECO:0000313" key="1">
    <source>
        <dbReference type="EMBL" id="KAH9830673.1"/>
    </source>
</evidence>
<protein>
    <submittedName>
        <fullName evidence="1">Uncharacterized protein</fullName>
    </submittedName>
</protein>
<keyword evidence="2" id="KW-1185">Reference proteome</keyword>
<dbReference type="EMBL" id="RIBY02001258">
    <property type="protein sequence ID" value="KAH9830673.1"/>
    <property type="molecule type" value="Genomic_DNA"/>
</dbReference>
<evidence type="ECO:0000313" key="2">
    <source>
        <dbReference type="Proteomes" id="UP001138500"/>
    </source>
</evidence>
<accession>A0A9W7SU94</accession>
<dbReference type="AlphaFoldDB" id="A0A9W7SU94"/>
<proteinExistence type="predicted"/>